<gene>
    <name evidence="2" type="ORF">LYPA_23C012650</name>
</gene>
<feature type="non-terminal residue" evidence="2">
    <location>
        <position position="60"/>
    </location>
</feature>
<dbReference type="EMBL" id="CAAGRJ010032570">
    <property type="protein sequence ID" value="VFV42813.1"/>
    <property type="molecule type" value="Genomic_DNA"/>
</dbReference>
<proteinExistence type="predicted"/>
<reference evidence="2 3" key="1">
    <citation type="submission" date="2019-01" db="EMBL/GenBank/DDBJ databases">
        <authorList>
            <person name="Alioto T."/>
            <person name="Alioto T."/>
        </authorList>
    </citation>
    <scope>NUCLEOTIDE SEQUENCE [LARGE SCALE GENOMIC DNA]</scope>
</reference>
<accession>A0A485PF36</accession>
<keyword evidence="3" id="KW-1185">Reference proteome</keyword>
<evidence type="ECO:0000256" key="1">
    <source>
        <dbReference type="SAM" id="MobiDB-lite"/>
    </source>
</evidence>
<name>A0A485PF36_LYNPA</name>
<sequence length="60" mass="6841">MTPLELGRSWPLWIGRADSWGPPSHCRWNKSRELRGEDARSRRCVQRGGPAARALQKLVS</sequence>
<protein>
    <submittedName>
        <fullName evidence="2">Uncharacterized protein</fullName>
    </submittedName>
</protein>
<evidence type="ECO:0000313" key="2">
    <source>
        <dbReference type="EMBL" id="VFV42813.1"/>
    </source>
</evidence>
<dbReference type="AlphaFoldDB" id="A0A485PF36"/>
<evidence type="ECO:0000313" key="3">
    <source>
        <dbReference type="Proteomes" id="UP000386466"/>
    </source>
</evidence>
<organism evidence="2 3">
    <name type="scientific">Lynx pardinus</name>
    <name type="common">Iberian lynx</name>
    <name type="synonym">Felis pardina</name>
    <dbReference type="NCBI Taxonomy" id="191816"/>
    <lineage>
        <taxon>Eukaryota</taxon>
        <taxon>Metazoa</taxon>
        <taxon>Chordata</taxon>
        <taxon>Craniata</taxon>
        <taxon>Vertebrata</taxon>
        <taxon>Euteleostomi</taxon>
        <taxon>Mammalia</taxon>
        <taxon>Eutheria</taxon>
        <taxon>Laurasiatheria</taxon>
        <taxon>Carnivora</taxon>
        <taxon>Feliformia</taxon>
        <taxon>Felidae</taxon>
        <taxon>Felinae</taxon>
        <taxon>Lynx</taxon>
    </lineage>
</organism>
<dbReference type="Proteomes" id="UP000386466">
    <property type="component" value="Unassembled WGS sequence"/>
</dbReference>
<feature type="region of interest" description="Disordered" evidence="1">
    <location>
        <begin position="35"/>
        <end position="60"/>
    </location>
</feature>